<dbReference type="PANTHER" id="PTHR34916:SF1">
    <property type="entry name" value="GI:13385330"/>
    <property type="match status" value="1"/>
</dbReference>
<proteinExistence type="predicted"/>
<feature type="region of interest" description="Disordered" evidence="3">
    <location>
        <begin position="471"/>
        <end position="492"/>
    </location>
</feature>
<feature type="coiled-coil region" evidence="2">
    <location>
        <begin position="414"/>
        <end position="448"/>
    </location>
</feature>
<reference evidence="6" key="1">
    <citation type="submission" date="2025-08" db="UniProtKB">
        <authorList>
            <consortium name="RefSeq"/>
        </authorList>
    </citation>
    <scope>IDENTIFICATION</scope>
</reference>
<evidence type="ECO:0000256" key="2">
    <source>
        <dbReference type="SAM" id="Coils"/>
    </source>
</evidence>
<evidence type="ECO:0000256" key="3">
    <source>
        <dbReference type="SAM" id="MobiDB-lite"/>
    </source>
</evidence>
<evidence type="ECO:0000313" key="6">
    <source>
        <dbReference type="RefSeq" id="XP_012859883.2"/>
    </source>
</evidence>
<feature type="coiled-coil region" evidence="2">
    <location>
        <begin position="336"/>
        <end position="370"/>
    </location>
</feature>
<sequence>MAEGLEPGFYLKWKHCETRGIKTLCNLTKLLNRLQKDHRDDIYLYISGHLNPNKLYRPPETILNHWPNAKWPREEKAPREKRQLAQKVAHMKDAWAHFTINTALVPDDAANTRLFRFLNPKPPAAPLGMARGEALQEETEVHTVLSQQLTREELRLAELRILKYRPSESSRQCALSPPGREEYQLVDSYLGGITKADRYRKFLCFQKDILAKQDLLKNDFLGHKAVEHHQQKLEQELQKRNTYDTPQFSRLQIFAKTFEDICNSSLIFGDLLKEIKNEYEVYMATLLDSQPVAPYETLLAHIEGLESRPVKTADVDQAREDLKVAVRATKAALEHNEKLRSELETERLLLQSAKENSESAGKNADKEEDLTLTERIEKKRCEILKRWDEIQALEKEIKGTLVHSRISELTESSLRSTESEISKLETSNRILKNKITAVEVQVKETMEKSKLNEKTQRDLWEFIHTFVKLEETQNNSQETEETTPEISSPPST</sequence>
<name>A0ABM0ZQ74_ECHTE</name>
<feature type="domain" description="Translin-associated factor X-interacting protein 1 N-terminal" evidence="4">
    <location>
        <begin position="230"/>
        <end position="340"/>
    </location>
</feature>
<accession>A0ABM0ZQ74</accession>
<dbReference type="GeneID" id="101664541"/>
<gene>
    <name evidence="6" type="primary">CUNH6orf118</name>
</gene>
<evidence type="ECO:0000313" key="5">
    <source>
        <dbReference type="Proteomes" id="UP000694863"/>
    </source>
</evidence>
<evidence type="ECO:0000259" key="4">
    <source>
        <dbReference type="Pfam" id="PF15739"/>
    </source>
</evidence>
<dbReference type="RefSeq" id="XP_012859883.2">
    <property type="nucleotide sequence ID" value="XM_013004429.2"/>
</dbReference>
<dbReference type="InterPro" id="IPR032755">
    <property type="entry name" value="TSNAXIP1_N"/>
</dbReference>
<dbReference type="Proteomes" id="UP000694863">
    <property type="component" value="Unplaced"/>
</dbReference>
<keyword evidence="5" id="KW-1185">Reference proteome</keyword>
<evidence type="ECO:0000256" key="1">
    <source>
        <dbReference type="ARBA" id="ARBA00023054"/>
    </source>
</evidence>
<protein>
    <submittedName>
        <fullName evidence="6">Uncharacterized protein C6orf118 homolog</fullName>
    </submittedName>
</protein>
<keyword evidence="1 2" id="KW-0175">Coiled coil</keyword>
<dbReference type="PANTHER" id="PTHR34916">
    <property type="entry name" value="GI:13385330"/>
    <property type="match status" value="1"/>
</dbReference>
<dbReference type="Pfam" id="PF15739">
    <property type="entry name" value="TSNAXIP1_N"/>
    <property type="match status" value="1"/>
</dbReference>
<organism evidence="5 6">
    <name type="scientific">Echinops telfairi</name>
    <name type="common">Lesser hedgehog tenrec</name>
    <dbReference type="NCBI Taxonomy" id="9371"/>
    <lineage>
        <taxon>Eukaryota</taxon>
        <taxon>Metazoa</taxon>
        <taxon>Chordata</taxon>
        <taxon>Craniata</taxon>
        <taxon>Vertebrata</taxon>
        <taxon>Euteleostomi</taxon>
        <taxon>Mammalia</taxon>
        <taxon>Eutheria</taxon>
        <taxon>Afrotheria</taxon>
        <taxon>Tenrecidae</taxon>
        <taxon>Tenrecinae</taxon>
        <taxon>Echinops</taxon>
    </lineage>
</organism>